<dbReference type="AlphaFoldDB" id="A0AAD6T537"/>
<protein>
    <recommendedName>
        <fullName evidence="4">CCHC-type domain-containing protein</fullName>
    </recommendedName>
</protein>
<dbReference type="Proteomes" id="UP001218188">
    <property type="component" value="Unassembled WGS sequence"/>
</dbReference>
<gene>
    <name evidence="2" type="ORF">C8F04DRAFT_1255906</name>
</gene>
<keyword evidence="3" id="KW-1185">Reference proteome</keyword>
<evidence type="ECO:0000313" key="2">
    <source>
        <dbReference type="EMBL" id="KAJ7038620.1"/>
    </source>
</evidence>
<accession>A0AAD6T537</accession>
<proteinExistence type="predicted"/>
<dbReference type="EMBL" id="JARJCM010000031">
    <property type="protein sequence ID" value="KAJ7038620.1"/>
    <property type="molecule type" value="Genomic_DNA"/>
</dbReference>
<evidence type="ECO:0000256" key="1">
    <source>
        <dbReference type="SAM" id="MobiDB-lite"/>
    </source>
</evidence>
<sequence>MVEQVKTMRAYPTAPTKDCLAVLDALAARLKDHRTLPVVDEDRTTFSSVVARAVLDPVKSLVAQVEAQHKAIQSLAKTVESVKNAPLLSTLSPPASSAPHAPSNTSYAKTASTTPVSPRASYAPLPRDAGERVLVRFTGPPPPIFHLPYRELVEKLNELLVPMGLPEILFAQKQIKGVQGLYVAPATGKEGAEELTRRWNEWGPSLLPGGRVVPVVVHCFLQINGIPFAALGSMDEAARELERKNAELGLVRGTPRFVNPPPSAAKISAMRAAGRKPPSAGSIVFQLESKEKVDMAVAAGRVMFGGQAPQVQRAFPHLEVVQCWGCYRYGHVRSRCPETVAKCGGCGGASHGAVCSAVPACVNCGGVHRADNPACPKRKELAARMRQRVNELCATLDATSSHHRSPLPAEPSLSPLPLSISLLSFPQHTQPSALRLPGSL</sequence>
<evidence type="ECO:0000313" key="3">
    <source>
        <dbReference type="Proteomes" id="UP001218188"/>
    </source>
</evidence>
<organism evidence="2 3">
    <name type="scientific">Mycena alexandri</name>
    <dbReference type="NCBI Taxonomy" id="1745969"/>
    <lineage>
        <taxon>Eukaryota</taxon>
        <taxon>Fungi</taxon>
        <taxon>Dikarya</taxon>
        <taxon>Basidiomycota</taxon>
        <taxon>Agaricomycotina</taxon>
        <taxon>Agaricomycetes</taxon>
        <taxon>Agaricomycetidae</taxon>
        <taxon>Agaricales</taxon>
        <taxon>Marasmiineae</taxon>
        <taxon>Mycenaceae</taxon>
        <taxon>Mycena</taxon>
    </lineage>
</organism>
<feature type="region of interest" description="Disordered" evidence="1">
    <location>
        <begin position="90"/>
        <end position="124"/>
    </location>
</feature>
<comment type="caution">
    <text evidence="2">The sequence shown here is derived from an EMBL/GenBank/DDBJ whole genome shotgun (WGS) entry which is preliminary data.</text>
</comment>
<evidence type="ECO:0008006" key="4">
    <source>
        <dbReference type="Google" id="ProtNLM"/>
    </source>
</evidence>
<reference evidence="2" key="1">
    <citation type="submission" date="2023-03" db="EMBL/GenBank/DDBJ databases">
        <title>Massive genome expansion in bonnet fungi (Mycena s.s.) driven by repeated elements and novel gene families across ecological guilds.</title>
        <authorList>
            <consortium name="Lawrence Berkeley National Laboratory"/>
            <person name="Harder C.B."/>
            <person name="Miyauchi S."/>
            <person name="Viragh M."/>
            <person name="Kuo A."/>
            <person name="Thoen E."/>
            <person name="Andreopoulos B."/>
            <person name="Lu D."/>
            <person name="Skrede I."/>
            <person name="Drula E."/>
            <person name="Henrissat B."/>
            <person name="Morin E."/>
            <person name="Kohler A."/>
            <person name="Barry K."/>
            <person name="LaButti K."/>
            <person name="Morin E."/>
            <person name="Salamov A."/>
            <person name="Lipzen A."/>
            <person name="Mereny Z."/>
            <person name="Hegedus B."/>
            <person name="Baldrian P."/>
            <person name="Stursova M."/>
            <person name="Weitz H."/>
            <person name="Taylor A."/>
            <person name="Grigoriev I.V."/>
            <person name="Nagy L.G."/>
            <person name="Martin F."/>
            <person name="Kauserud H."/>
        </authorList>
    </citation>
    <scope>NUCLEOTIDE SEQUENCE</scope>
    <source>
        <strain evidence="2">CBHHK200</strain>
    </source>
</reference>
<name>A0AAD6T537_9AGAR</name>
<feature type="compositionally biased region" description="Low complexity" evidence="1">
    <location>
        <begin position="90"/>
        <end position="103"/>
    </location>
</feature>
<feature type="compositionally biased region" description="Polar residues" evidence="1">
    <location>
        <begin position="104"/>
        <end position="116"/>
    </location>
</feature>